<reference evidence="1" key="1">
    <citation type="journal article" date="2022" name="Int. J. Mol. Sci.">
        <title>Draft Genome of Tanacetum Coccineum: Genomic Comparison of Closely Related Tanacetum-Family Plants.</title>
        <authorList>
            <person name="Yamashiro T."/>
            <person name="Shiraishi A."/>
            <person name="Nakayama K."/>
            <person name="Satake H."/>
        </authorList>
    </citation>
    <scope>NUCLEOTIDE SEQUENCE</scope>
</reference>
<accession>A0ABQ5G0A4</accession>
<evidence type="ECO:0000313" key="2">
    <source>
        <dbReference type="Proteomes" id="UP001151760"/>
    </source>
</evidence>
<comment type="caution">
    <text evidence="1">The sequence shown here is derived from an EMBL/GenBank/DDBJ whole genome shotgun (WGS) entry which is preliminary data.</text>
</comment>
<name>A0ABQ5G0A4_9ASTR</name>
<evidence type="ECO:0008006" key="3">
    <source>
        <dbReference type="Google" id="ProtNLM"/>
    </source>
</evidence>
<keyword evidence="2" id="KW-1185">Reference proteome</keyword>
<organism evidence="1 2">
    <name type="scientific">Tanacetum coccineum</name>
    <dbReference type="NCBI Taxonomy" id="301880"/>
    <lineage>
        <taxon>Eukaryota</taxon>
        <taxon>Viridiplantae</taxon>
        <taxon>Streptophyta</taxon>
        <taxon>Embryophyta</taxon>
        <taxon>Tracheophyta</taxon>
        <taxon>Spermatophyta</taxon>
        <taxon>Magnoliopsida</taxon>
        <taxon>eudicotyledons</taxon>
        <taxon>Gunneridae</taxon>
        <taxon>Pentapetalae</taxon>
        <taxon>asterids</taxon>
        <taxon>campanulids</taxon>
        <taxon>Asterales</taxon>
        <taxon>Asteraceae</taxon>
        <taxon>Asteroideae</taxon>
        <taxon>Anthemideae</taxon>
        <taxon>Anthemidinae</taxon>
        <taxon>Tanacetum</taxon>
    </lineage>
</organism>
<gene>
    <name evidence="1" type="ORF">Tco_1020023</name>
</gene>
<evidence type="ECO:0000313" key="1">
    <source>
        <dbReference type="EMBL" id="GJT68543.1"/>
    </source>
</evidence>
<protein>
    <recommendedName>
        <fullName evidence="3">F-box associated domain-containing protein</fullName>
    </recommendedName>
</protein>
<reference evidence="1" key="2">
    <citation type="submission" date="2022-01" db="EMBL/GenBank/DDBJ databases">
        <authorList>
            <person name="Yamashiro T."/>
            <person name="Shiraishi A."/>
            <person name="Satake H."/>
            <person name="Nakayama K."/>
        </authorList>
    </citation>
    <scope>NUCLEOTIDE SEQUENCE</scope>
</reference>
<sequence>MQRRNKPWHVEVFTLSSGVWNVIPSSNLLRQSGKLTFSPQVVIDRFIYWGAWENTFTDHGESTTNHMVVSFDLITKEFKLVDLPDSLTYKPHGRVPVFVSKLRESLVVYGSIDVEGAESCGVWVMQHDSSFKKLISIGARVDKILGFRESGEPIFETVKDFRPFNTLDIYDLFNTLDVNTLDVYDPCSQQINNLGICGVEGSFFMDSYRESLLLVDHSNLHIY</sequence>
<dbReference type="EMBL" id="BQNB010017908">
    <property type="protein sequence ID" value="GJT68543.1"/>
    <property type="molecule type" value="Genomic_DNA"/>
</dbReference>
<proteinExistence type="predicted"/>
<dbReference type="Proteomes" id="UP001151760">
    <property type="component" value="Unassembled WGS sequence"/>
</dbReference>